<evidence type="ECO:0000313" key="3">
    <source>
        <dbReference type="Proteomes" id="UP000831562"/>
    </source>
</evidence>
<sequence>MSADTPIIVPFEDTDLPELISIVERVWYLDGDESKETSRSLATIDISYYIGVSTHRFVAKHGNTVLGFIFCSNGEDPEDKQKWIELENTSTITAKKLLSPKDFEGYEAVGTVESNLIRKYWNEGVKTPKWEITLFCVSPAAQGKGVGGMLFSYMFNFLKEQGAKHCFLATDDDCDISFYQHKGLVCKDEAPVKANGQDFGFAYIYAGDL</sequence>
<evidence type="ECO:0000313" key="2">
    <source>
        <dbReference type="EMBL" id="UQF78095.1"/>
    </source>
</evidence>
<organism evidence="2 3">
    <name type="scientific">Lancefieldella parvula</name>
    <dbReference type="NCBI Taxonomy" id="1382"/>
    <lineage>
        <taxon>Bacteria</taxon>
        <taxon>Bacillati</taxon>
        <taxon>Actinomycetota</taxon>
        <taxon>Coriobacteriia</taxon>
        <taxon>Coriobacteriales</taxon>
        <taxon>Atopobiaceae</taxon>
        <taxon>Lancefieldella</taxon>
    </lineage>
</organism>
<dbReference type="AlphaFoldDB" id="A0A9E7AD70"/>
<dbReference type="GO" id="GO:0016747">
    <property type="term" value="F:acyltransferase activity, transferring groups other than amino-acyl groups"/>
    <property type="evidence" value="ECO:0007669"/>
    <property type="project" value="InterPro"/>
</dbReference>
<accession>A0A9E7AD70</accession>
<dbReference type="CDD" id="cd04301">
    <property type="entry name" value="NAT_SF"/>
    <property type="match status" value="1"/>
</dbReference>
<reference evidence="2" key="1">
    <citation type="submission" date="2022-05" db="EMBL/GenBank/DDBJ databases">
        <title>Using nanopore sequencing to obtain complete genomes from saliva samples.</title>
        <authorList>
            <person name="Baker J.L."/>
        </authorList>
    </citation>
    <scope>NUCLEOTIDE SEQUENCE</scope>
    <source>
        <strain evidence="2">JCVI-JB-Lp32</strain>
    </source>
</reference>
<dbReference type="SUPFAM" id="SSF55729">
    <property type="entry name" value="Acyl-CoA N-acyltransferases (Nat)"/>
    <property type="match status" value="1"/>
</dbReference>
<feature type="domain" description="N-acetyltransferase" evidence="1">
    <location>
        <begin position="6"/>
        <end position="209"/>
    </location>
</feature>
<protein>
    <submittedName>
        <fullName evidence="2">GNAT family N-acetyltransferase</fullName>
    </submittedName>
</protein>
<name>A0A9E7AD70_9ACTN</name>
<dbReference type="Pfam" id="PF00583">
    <property type="entry name" value="Acetyltransf_1"/>
    <property type="match status" value="1"/>
</dbReference>
<proteinExistence type="predicted"/>
<dbReference type="EMBL" id="CP097092">
    <property type="protein sequence ID" value="UQF78095.1"/>
    <property type="molecule type" value="Genomic_DNA"/>
</dbReference>
<evidence type="ECO:0000259" key="1">
    <source>
        <dbReference type="PROSITE" id="PS51186"/>
    </source>
</evidence>
<dbReference type="Gene3D" id="3.40.630.30">
    <property type="match status" value="1"/>
</dbReference>
<dbReference type="PROSITE" id="PS51186">
    <property type="entry name" value="GNAT"/>
    <property type="match status" value="1"/>
</dbReference>
<gene>
    <name evidence="2" type="ORF">M3I19_07460</name>
</gene>
<dbReference type="InterPro" id="IPR000182">
    <property type="entry name" value="GNAT_dom"/>
</dbReference>
<dbReference type="InterPro" id="IPR016181">
    <property type="entry name" value="Acyl_CoA_acyltransferase"/>
</dbReference>
<dbReference type="Proteomes" id="UP000831562">
    <property type="component" value="Chromosome"/>
</dbReference>